<sequence length="102" mass="12204">MNKFPTWNILSITTLIVYCLLISLTNAWKIGKIEIPNDNEEVRMESEEEIEPTLRQRRKWISQLYHGDLPWIHGLNRAAVNQRLYNTIRRERRFFCNPMGCV</sequence>
<dbReference type="AlphaFoldDB" id="G4V9Y2"/>
<evidence type="ECO:0000313" key="2">
    <source>
        <dbReference type="Proteomes" id="UP000008854"/>
    </source>
</evidence>
<reference evidence="3" key="2">
    <citation type="submission" date="2018-12" db="UniProtKB">
        <authorList>
            <consortium name="WormBaseParasite"/>
        </authorList>
    </citation>
    <scope>IDENTIFICATION</scope>
    <source>
        <strain evidence="3">Puerto Rican</strain>
    </source>
</reference>
<dbReference type="RefSeq" id="XP_018648261.1">
    <property type="nucleotide sequence ID" value="XM_018793783.1"/>
</dbReference>
<feature type="chain" id="PRO_5030171963" evidence="1">
    <location>
        <begin position="28"/>
        <end position="102"/>
    </location>
</feature>
<feature type="signal peptide" evidence="1">
    <location>
        <begin position="1"/>
        <end position="27"/>
    </location>
</feature>
<organism evidence="2 3">
    <name type="scientific">Schistosoma mansoni</name>
    <name type="common">Blood fluke</name>
    <dbReference type="NCBI Taxonomy" id="6183"/>
    <lineage>
        <taxon>Eukaryota</taxon>
        <taxon>Metazoa</taxon>
        <taxon>Spiralia</taxon>
        <taxon>Lophotrochozoa</taxon>
        <taxon>Platyhelminthes</taxon>
        <taxon>Trematoda</taxon>
        <taxon>Digenea</taxon>
        <taxon>Strigeidida</taxon>
        <taxon>Schistosomatoidea</taxon>
        <taxon>Schistosomatidae</taxon>
        <taxon>Schistosoma</taxon>
    </lineage>
</organism>
<evidence type="ECO:0000256" key="1">
    <source>
        <dbReference type="SAM" id="SignalP"/>
    </source>
</evidence>
<name>G4V9Y2_SCHMA</name>
<keyword evidence="2" id="KW-1185">Reference proteome</keyword>
<dbReference type="WBParaSite" id="Smp_200800.1">
    <property type="protein sequence ID" value="Smp_200800.1"/>
    <property type="gene ID" value="Smp_200800"/>
</dbReference>
<keyword evidence="1" id="KW-0732">Signal</keyword>
<protein>
    <submittedName>
        <fullName evidence="3">Smp_200800</fullName>
    </submittedName>
</protein>
<dbReference type="HOGENOM" id="CLU_2280839_0_0_1"/>
<dbReference type="KEGG" id="smm:Smp_200800"/>
<dbReference type="Proteomes" id="UP000008854">
    <property type="component" value="Unassembled WGS sequence"/>
</dbReference>
<reference evidence="2" key="1">
    <citation type="journal article" date="2012" name="PLoS Negl. Trop. Dis.">
        <title>A systematically improved high quality genome and transcriptome of the human blood fluke Schistosoma mansoni.</title>
        <authorList>
            <person name="Protasio A.V."/>
            <person name="Tsai I.J."/>
            <person name="Babbage A."/>
            <person name="Nichol S."/>
            <person name="Hunt M."/>
            <person name="Aslett M.A."/>
            <person name="De Silva N."/>
            <person name="Velarde G.S."/>
            <person name="Anderson T.J."/>
            <person name="Clark R.C."/>
            <person name="Davidson C."/>
            <person name="Dillon G.P."/>
            <person name="Holroyd N.E."/>
            <person name="LoVerde P.T."/>
            <person name="Lloyd C."/>
            <person name="McQuillan J."/>
            <person name="Oliveira G."/>
            <person name="Otto T.D."/>
            <person name="Parker-Manuel S.J."/>
            <person name="Quail M.A."/>
            <person name="Wilson R.A."/>
            <person name="Zerlotini A."/>
            <person name="Dunne D.W."/>
            <person name="Berriman M."/>
        </authorList>
    </citation>
    <scope>NUCLEOTIDE SEQUENCE [LARGE SCALE GENOMIC DNA]</scope>
    <source>
        <strain evidence="2">Puerto Rican</strain>
    </source>
</reference>
<accession>G4V9Y2</accession>
<evidence type="ECO:0000313" key="3">
    <source>
        <dbReference type="WBParaSite" id="Smp_200800.1"/>
    </source>
</evidence>
<proteinExistence type="predicted"/>
<dbReference type="CTD" id="29830434"/>
<dbReference type="GeneID" id="29830434"/>
<dbReference type="InParanoid" id="G4V9Y2"/>
<dbReference type="OrthoDB" id="6219917at2759"/>